<dbReference type="Proteomes" id="UP000289482">
    <property type="component" value="Unassembled WGS sequence"/>
</dbReference>
<organism evidence="1 2">
    <name type="scientific">Streptomyces sioyaensis</name>
    <dbReference type="NCBI Taxonomy" id="67364"/>
    <lineage>
        <taxon>Bacteria</taxon>
        <taxon>Bacillati</taxon>
        <taxon>Actinomycetota</taxon>
        <taxon>Actinomycetes</taxon>
        <taxon>Kitasatosporales</taxon>
        <taxon>Streptomycetaceae</taxon>
        <taxon>Streptomyces</taxon>
    </lineage>
</organism>
<keyword evidence="2" id="KW-1185">Reference proteome</keyword>
<name>A0A4Q1QY33_9ACTN</name>
<gene>
    <name evidence="1" type="ORF">EST54_23365</name>
</gene>
<dbReference type="RefSeq" id="WP_129249687.1">
    <property type="nucleotide sequence ID" value="NZ_JABZEL010000009.1"/>
</dbReference>
<proteinExistence type="predicted"/>
<evidence type="ECO:0000313" key="2">
    <source>
        <dbReference type="Proteomes" id="UP000289482"/>
    </source>
</evidence>
<comment type="caution">
    <text evidence="1">The sequence shown here is derived from an EMBL/GenBank/DDBJ whole genome shotgun (WGS) entry which is preliminary data.</text>
</comment>
<sequence length="160" mass="17999">MITQIVTLLGVLIGALTSYVSTTVAERTRHRRTMATRWDERKLNTYVEYLTCVKEAADSAKESLKARGNPDLQRALLATMNEAEKRRSVLFETLILLAEPSAVEAAKDVNQILWQALIAARESNCDRFFWVDDLMAALNAFHESARRDLGLFKPDLDAVA</sequence>
<protein>
    <submittedName>
        <fullName evidence="1">Uncharacterized protein</fullName>
    </submittedName>
</protein>
<dbReference type="GeneID" id="95780855"/>
<accession>A0A4Q1QY33</accession>
<dbReference type="AlphaFoldDB" id="A0A4Q1QY33"/>
<dbReference type="EMBL" id="SDIF01000078">
    <property type="protein sequence ID" value="RXS64098.1"/>
    <property type="molecule type" value="Genomic_DNA"/>
</dbReference>
<evidence type="ECO:0000313" key="1">
    <source>
        <dbReference type="EMBL" id="RXS64098.1"/>
    </source>
</evidence>
<reference evidence="1 2" key="1">
    <citation type="submission" date="2019-01" db="EMBL/GenBank/DDBJ databases">
        <title>Draft genome sequences of the type strain Streptomyces sioyaensis DSM 40032 and its novel strain, TM32, a thermotolerant antibiotics-producing actinobacterium.</title>
        <authorList>
            <person name="Nakaew N."/>
            <person name="Lumyong S."/>
            <person name="Sloan W.T."/>
            <person name="Sungthong R."/>
        </authorList>
    </citation>
    <scope>NUCLEOTIDE SEQUENCE [LARGE SCALE GENOMIC DNA]</scope>
    <source>
        <strain evidence="1 2">DSM 40032</strain>
    </source>
</reference>